<dbReference type="AlphaFoldDB" id="A0A7Y9DQU2"/>
<keyword evidence="1" id="KW-0812">Transmembrane</keyword>
<dbReference type="EMBL" id="JACCBB010000002">
    <property type="protein sequence ID" value="NYD25137.1"/>
    <property type="molecule type" value="Genomic_DNA"/>
</dbReference>
<evidence type="ECO:0000313" key="2">
    <source>
        <dbReference type="EMBL" id="NYD25137.1"/>
    </source>
</evidence>
<feature type="transmembrane region" description="Helical" evidence="1">
    <location>
        <begin position="6"/>
        <end position="26"/>
    </location>
</feature>
<accession>A0A7Y9DQU2</accession>
<sequence>MLRDGLTFPGWLGVGAALVAIILVSAEHGRLPSVHQLVHDGATGRALVARASFGLFFVLVSRADASSGVAPSRSPACARSR</sequence>
<comment type="caution">
    <text evidence="2">The sequence shown here is derived from an EMBL/GenBank/DDBJ whole genome shotgun (WGS) entry which is preliminary data.</text>
</comment>
<organism evidence="2 3">
    <name type="scientific">Kineococcus aurantiacus</name>
    <dbReference type="NCBI Taxonomy" id="37633"/>
    <lineage>
        <taxon>Bacteria</taxon>
        <taxon>Bacillati</taxon>
        <taxon>Actinomycetota</taxon>
        <taxon>Actinomycetes</taxon>
        <taxon>Kineosporiales</taxon>
        <taxon>Kineosporiaceae</taxon>
        <taxon>Kineococcus</taxon>
    </lineage>
</organism>
<keyword evidence="3" id="KW-1185">Reference proteome</keyword>
<name>A0A7Y9DQU2_9ACTN</name>
<keyword evidence="1" id="KW-1133">Transmembrane helix</keyword>
<gene>
    <name evidence="2" type="ORF">BJ968_004746</name>
</gene>
<reference evidence="2 3" key="1">
    <citation type="submission" date="2020-07" db="EMBL/GenBank/DDBJ databases">
        <title>Sequencing the genomes of 1000 actinobacteria strains.</title>
        <authorList>
            <person name="Klenk H.-P."/>
        </authorList>
    </citation>
    <scope>NUCLEOTIDE SEQUENCE [LARGE SCALE GENOMIC DNA]</scope>
    <source>
        <strain evidence="2 3">DSM 7487</strain>
    </source>
</reference>
<protein>
    <submittedName>
        <fullName evidence="2">Uncharacterized protein</fullName>
    </submittedName>
</protein>
<evidence type="ECO:0000313" key="3">
    <source>
        <dbReference type="Proteomes" id="UP000521922"/>
    </source>
</evidence>
<keyword evidence="1" id="KW-0472">Membrane</keyword>
<proteinExistence type="predicted"/>
<evidence type="ECO:0000256" key="1">
    <source>
        <dbReference type="SAM" id="Phobius"/>
    </source>
</evidence>
<dbReference type="Proteomes" id="UP000521922">
    <property type="component" value="Unassembled WGS sequence"/>
</dbReference>